<keyword evidence="6" id="KW-1185">Reference proteome</keyword>
<comment type="caution">
    <text evidence="5">The sequence shown here is derived from an EMBL/GenBank/DDBJ whole genome shotgun (WGS) entry which is preliminary data.</text>
</comment>
<proteinExistence type="inferred from homology"/>
<keyword evidence="1" id="KW-0488">Methylation</keyword>
<dbReference type="EMBL" id="JBHSMZ010000001">
    <property type="protein sequence ID" value="MFC5547297.1"/>
    <property type="molecule type" value="Genomic_DNA"/>
</dbReference>
<evidence type="ECO:0000256" key="2">
    <source>
        <dbReference type="ARBA" id="ARBA00029447"/>
    </source>
</evidence>
<reference evidence="6" key="1">
    <citation type="journal article" date="2019" name="Int. J. Syst. Evol. Microbiol.">
        <title>The Global Catalogue of Microorganisms (GCM) 10K type strain sequencing project: providing services to taxonomists for standard genome sequencing and annotation.</title>
        <authorList>
            <consortium name="The Broad Institute Genomics Platform"/>
            <consortium name="The Broad Institute Genome Sequencing Center for Infectious Disease"/>
            <person name="Wu L."/>
            <person name="Ma J."/>
        </authorList>
    </citation>
    <scope>NUCLEOTIDE SEQUENCE [LARGE SCALE GENOMIC DNA]</scope>
    <source>
        <strain evidence="6">CGMCC 4.5798</strain>
    </source>
</reference>
<name>A0ABW0RWB4_9BURK</name>
<accession>A0ABW0RWB4</accession>
<dbReference type="PANTHER" id="PTHR43531">
    <property type="entry name" value="PROTEIN ICFG"/>
    <property type="match status" value="1"/>
</dbReference>
<organism evidence="5 6">
    <name type="scientific">Massilia aerilata</name>
    <dbReference type="NCBI Taxonomy" id="453817"/>
    <lineage>
        <taxon>Bacteria</taxon>
        <taxon>Pseudomonadati</taxon>
        <taxon>Pseudomonadota</taxon>
        <taxon>Betaproteobacteria</taxon>
        <taxon>Burkholderiales</taxon>
        <taxon>Oxalobacteraceae</taxon>
        <taxon>Telluria group</taxon>
        <taxon>Massilia</taxon>
    </lineage>
</organism>
<dbReference type="InterPro" id="IPR051310">
    <property type="entry name" value="MCP_chemotaxis"/>
</dbReference>
<dbReference type="Pfam" id="PF00015">
    <property type="entry name" value="MCPsignal"/>
    <property type="match status" value="1"/>
</dbReference>
<dbReference type="Gene3D" id="1.10.287.950">
    <property type="entry name" value="Methyl-accepting chemotaxis protein"/>
    <property type="match status" value="1"/>
</dbReference>
<comment type="similarity">
    <text evidence="2">Belongs to the methyl-accepting chemotaxis (MCP) protein family.</text>
</comment>
<evidence type="ECO:0000313" key="6">
    <source>
        <dbReference type="Proteomes" id="UP001596086"/>
    </source>
</evidence>
<dbReference type="PANTHER" id="PTHR43531:SF14">
    <property type="entry name" value="METHYL-ACCEPTING CHEMOTAXIS PROTEIN I-RELATED"/>
    <property type="match status" value="1"/>
</dbReference>
<evidence type="ECO:0000313" key="5">
    <source>
        <dbReference type="EMBL" id="MFC5547297.1"/>
    </source>
</evidence>
<evidence type="ECO:0000259" key="4">
    <source>
        <dbReference type="PROSITE" id="PS50111"/>
    </source>
</evidence>
<gene>
    <name evidence="5" type="ORF">ACFPO9_02065</name>
</gene>
<dbReference type="PROSITE" id="PS50111">
    <property type="entry name" value="CHEMOTAXIS_TRANSDUC_2"/>
    <property type="match status" value="1"/>
</dbReference>
<evidence type="ECO:0000256" key="1">
    <source>
        <dbReference type="ARBA" id="ARBA00022481"/>
    </source>
</evidence>
<dbReference type="RefSeq" id="WP_379766309.1">
    <property type="nucleotide sequence ID" value="NZ_JBHSMZ010000001.1"/>
</dbReference>
<keyword evidence="3" id="KW-0807">Transducer</keyword>
<dbReference type="InterPro" id="IPR004089">
    <property type="entry name" value="MCPsignal_dom"/>
</dbReference>
<evidence type="ECO:0000256" key="3">
    <source>
        <dbReference type="PROSITE-ProRule" id="PRU00284"/>
    </source>
</evidence>
<protein>
    <submittedName>
        <fullName evidence="5">Methyl-accepting chemotaxis protein</fullName>
    </submittedName>
</protein>
<dbReference type="Proteomes" id="UP001596086">
    <property type="component" value="Unassembled WGS sequence"/>
</dbReference>
<sequence>MRGRAGAAISTKLSAAFAIVVLVTLVLAVFAITRVNGIGQALANADSLRSSRLEPLYELREALDQTGIAARNAFIFSDKADAMRELELVDQQIAVYQAALAKLDASLQGDAQYRKLREEMATMTRELQRPRQYRTAGEMEAFGAFLVNDCSPLRRKIVADIDVLLKSLQADSARAGLAAGATAGSARWMIAGLSALCVALAAVIGIAITRSLLRELGGEPAYASSVAHAIAKGELQHRVDTSRAQPSSLLAAMSTMRDSLSGIVGKVRTGTEAIASASAEIATGNVDLSQRTESQAAELAQVAGAMKELIGSVRRNADYALEASRLADDASEVSRQGGAAVEGVVETMNLIHDSSKKIVEIIAVIDGIAFQTNILALNAAVEAARAGEQGRGFAVVASEVRNLAHRSAAAAKEIKALIEDSVSKVGAGAALVARAGQTMGSVVDGVHKVSGIMGQISSATRAQSEEIERVDGAIAQLDEMTLQNAALVEEASAAAQSLRSQADQLASLVNTFQLEQAASASRGSGRALVIPA</sequence>
<dbReference type="InterPro" id="IPR004090">
    <property type="entry name" value="Chemotax_Me-accpt_rcpt"/>
</dbReference>
<dbReference type="PRINTS" id="PR00260">
    <property type="entry name" value="CHEMTRNSDUCR"/>
</dbReference>
<dbReference type="SMART" id="SM00283">
    <property type="entry name" value="MA"/>
    <property type="match status" value="1"/>
</dbReference>
<feature type="domain" description="Methyl-accepting transducer" evidence="4">
    <location>
        <begin position="270"/>
        <end position="499"/>
    </location>
</feature>
<dbReference type="SUPFAM" id="SSF58104">
    <property type="entry name" value="Methyl-accepting chemotaxis protein (MCP) signaling domain"/>
    <property type="match status" value="1"/>
</dbReference>